<feature type="compositionally biased region" description="Low complexity" evidence="2">
    <location>
        <begin position="507"/>
        <end position="521"/>
    </location>
</feature>
<dbReference type="PANTHER" id="PTHR46424">
    <property type="entry name" value="UBX DOMAIN-CONTAINING PROTEIN 4"/>
    <property type="match status" value="1"/>
</dbReference>
<accession>A0A7C8UV47</accession>
<organism evidence="4 5">
    <name type="scientific">Orbilia oligospora</name>
    <name type="common">Nematode-trapping fungus</name>
    <name type="synonym">Arthrobotrys oligospora</name>
    <dbReference type="NCBI Taxonomy" id="2813651"/>
    <lineage>
        <taxon>Eukaryota</taxon>
        <taxon>Fungi</taxon>
        <taxon>Dikarya</taxon>
        <taxon>Ascomycota</taxon>
        <taxon>Pezizomycotina</taxon>
        <taxon>Orbiliomycetes</taxon>
        <taxon>Orbiliales</taxon>
        <taxon>Orbiliaceae</taxon>
        <taxon>Orbilia</taxon>
    </lineage>
</organism>
<evidence type="ECO:0000256" key="1">
    <source>
        <dbReference type="SAM" id="Coils"/>
    </source>
</evidence>
<dbReference type="CDD" id="cd01767">
    <property type="entry name" value="UBX"/>
    <property type="match status" value="1"/>
</dbReference>
<dbReference type="PANTHER" id="PTHR46424:SF1">
    <property type="entry name" value="UBX DOMAIN-CONTAINING PROTEIN 4"/>
    <property type="match status" value="1"/>
</dbReference>
<dbReference type="PROSITE" id="PS50033">
    <property type="entry name" value="UBX"/>
    <property type="match status" value="1"/>
</dbReference>
<proteinExistence type="predicted"/>
<dbReference type="SUPFAM" id="SSF54236">
    <property type="entry name" value="Ubiquitin-like"/>
    <property type="match status" value="1"/>
</dbReference>
<feature type="region of interest" description="Disordered" evidence="2">
    <location>
        <begin position="151"/>
        <end position="223"/>
    </location>
</feature>
<dbReference type="GO" id="GO:0005783">
    <property type="term" value="C:endoplasmic reticulum"/>
    <property type="evidence" value="ECO:0007669"/>
    <property type="project" value="TreeGrafter"/>
</dbReference>
<evidence type="ECO:0000313" key="4">
    <source>
        <dbReference type="EMBL" id="KAF3219126.1"/>
    </source>
</evidence>
<dbReference type="Pfam" id="PF00789">
    <property type="entry name" value="UBX"/>
    <property type="match status" value="1"/>
</dbReference>
<keyword evidence="1" id="KW-0175">Coiled coil</keyword>
<reference evidence="4 5" key="1">
    <citation type="submission" date="2019-06" db="EMBL/GenBank/DDBJ databases">
        <authorList>
            <person name="Palmer J.M."/>
        </authorList>
    </citation>
    <scope>NUCLEOTIDE SEQUENCE [LARGE SCALE GENOMIC DNA]</scope>
    <source>
        <strain evidence="4 5">TWF106</strain>
    </source>
</reference>
<feature type="compositionally biased region" description="Low complexity" evidence="2">
    <location>
        <begin position="153"/>
        <end position="175"/>
    </location>
</feature>
<feature type="compositionally biased region" description="Low complexity" evidence="2">
    <location>
        <begin position="188"/>
        <end position="201"/>
    </location>
</feature>
<comment type="caution">
    <text evidence="4">The sequence shown here is derived from an EMBL/GenBank/DDBJ whole genome shotgun (WGS) entry which is preliminary data.</text>
</comment>
<sequence length="562" mass="61194">MSDSIFFSGRIEEAIQATVANQKPLACFVTDETDDSNLWENDYLSEDSVSTSLKTSAITVRLLKDSTEAVYLNAFCSITTYPTHFFKNNPTKPHSNTIHPFKTKRAGVNGLTVITNPISKEEFIEKISSTFSNLSAPASLLDGVNSSPSFPVATPADTTTTDTTTTTARATTTTTSPPPQESTPTPTPTTSTSASTPASTSNSLPANTQFPPESDTGRRLASIQAQHRERIARLKSQREAAEIEAQKKRELARREDTQAMAAAAEVQKTRSNKQYADEQKKKKIEAEKERRRVLEQIKADREEMRIREANRKAIAAEAEAAEIAGGSFGSSTRDVTVDGEGKGKGKEVVRGGECNLAFRLFDGSRISHKFPVEATVEGDVRPWLDNNRTDSNHPYKLVVQSSSMTSKNIEGTSSSLSELGLYPSAILILKPVASSKVSSAFAPARRSASGVNNQQNFLIAFLLSIWLMIKTFLGLHNPASNVVVGEKKDRKKEKSGSNGGSEEDEGVTAASSASVSTPVVSRDVAKKRIRTLHDGDGDKRSAYYNGNQLDFEPKKKKETEEE</sequence>
<evidence type="ECO:0000313" key="5">
    <source>
        <dbReference type="Proteomes" id="UP000472727"/>
    </source>
</evidence>
<dbReference type="InterPro" id="IPR029071">
    <property type="entry name" value="Ubiquitin-like_domsf"/>
</dbReference>
<feature type="domain" description="UBX" evidence="3">
    <location>
        <begin position="349"/>
        <end position="429"/>
    </location>
</feature>
<dbReference type="Pfam" id="PF23187">
    <property type="entry name" value="UBX7_N"/>
    <property type="match status" value="1"/>
</dbReference>
<dbReference type="Gene3D" id="3.10.20.90">
    <property type="entry name" value="Phosphatidylinositol 3-kinase Catalytic Subunit, Chain A, domain 1"/>
    <property type="match status" value="1"/>
</dbReference>
<name>A0A7C8UV47_ORBOL</name>
<feature type="compositionally biased region" description="Basic and acidic residues" evidence="2">
    <location>
        <begin position="523"/>
        <end position="541"/>
    </location>
</feature>
<dbReference type="SMART" id="SM00166">
    <property type="entry name" value="UBX"/>
    <property type="match status" value="1"/>
</dbReference>
<feature type="compositionally biased region" description="Polar residues" evidence="2">
    <location>
        <begin position="202"/>
        <end position="211"/>
    </location>
</feature>
<dbReference type="InterPro" id="IPR001012">
    <property type="entry name" value="UBX_dom"/>
</dbReference>
<protein>
    <recommendedName>
        <fullName evidence="3">UBX domain-containing protein</fullName>
    </recommendedName>
</protein>
<evidence type="ECO:0000256" key="2">
    <source>
        <dbReference type="SAM" id="MobiDB-lite"/>
    </source>
</evidence>
<dbReference type="AlphaFoldDB" id="A0A7C8UV47"/>
<gene>
    <name evidence="4" type="ORF">TWF106_007236</name>
</gene>
<dbReference type="EMBL" id="WIWS01000038">
    <property type="protein sequence ID" value="KAF3219126.1"/>
    <property type="molecule type" value="Genomic_DNA"/>
</dbReference>
<feature type="compositionally biased region" description="Basic and acidic residues" evidence="2">
    <location>
        <begin position="485"/>
        <end position="495"/>
    </location>
</feature>
<feature type="region of interest" description="Disordered" evidence="2">
    <location>
        <begin position="484"/>
        <end position="562"/>
    </location>
</feature>
<dbReference type="Proteomes" id="UP000472727">
    <property type="component" value="Unassembled WGS sequence"/>
</dbReference>
<feature type="coiled-coil region" evidence="1">
    <location>
        <begin position="224"/>
        <end position="319"/>
    </location>
</feature>
<dbReference type="GO" id="GO:0036503">
    <property type="term" value="P:ERAD pathway"/>
    <property type="evidence" value="ECO:0007669"/>
    <property type="project" value="TreeGrafter"/>
</dbReference>
<feature type="compositionally biased region" description="Pro residues" evidence="2">
    <location>
        <begin position="176"/>
        <end position="187"/>
    </location>
</feature>
<feature type="compositionally biased region" description="Basic and acidic residues" evidence="2">
    <location>
        <begin position="551"/>
        <end position="562"/>
    </location>
</feature>
<evidence type="ECO:0000259" key="3">
    <source>
        <dbReference type="PROSITE" id="PS50033"/>
    </source>
</evidence>